<proteinExistence type="predicted"/>
<gene>
    <name evidence="1" type="ORF">L195_g006733</name>
</gene>
<dbReference type="EMBL" id="ASHM01003629">
    <property type="protein sequence ID" value="PNY10164.1"/>
    <property type="molecule type" value="Genomic_DNA"/>
</dbReference>
<protein>
    <submittedName>
        <fullName evidence="1">Uncharacterized protein</fullName>
    </submittedName>
</protein>
<dbReference type="Proteomes" id="UP000236291">
    <property type="component" value="Unassembled WGS sequence"/>
</dbReference>
<name>A0A2K3P4E7_TRIPR</name>
<reference evidence="1 2" key="2">
    <citation type="journal article" date="2017" name="Front. Plant Sci.">
        <title>Gene Classification and Mining of Molecular Markers Useful in Red Clover (Trifolium pratense) Breeding.</title>
        <authorList>
            <person name="Istvanek J."/>
            <person name="Dluhosova J."/>
            <person name="Dluhos P."/>
            <person name="Patkova L."/>
            <person name="Nedelnik J."/>
            <person name="Repkova J."/>
        </authorList>
    </citation>
    <scope>NUCLEOTIDE SEQUENCE [LARGE SCALE GENOMIC DNA]</scope>
    <source>
        <strain evidence="2">cv. Tatra</strain>
        <tissue evidence="1">Young leaves</tissue>
    </source>
</reference>
<sequence>MITMEADKKGLWRFLWMTEETLSSTPQQNNDPNHVLVEAGEFDSRVDEYIFDEEKKAGKSLSLETIMRFERLK</sequence>
<evidence type="ECO:0000313" key="2">
    <source>
        <dbReference type="Proteomes" id="UP000236291"/>
    </source>
</evidence>
<accession>A0A2K3P4E7</accession>
<reference evidence="1 2" key="1">
    <citation type="journal article" date="2014" name="Am. J. Bot.">
        <title>Genome assembly and annotation for red clover (Trifolium pratense; Fabaceae).</title>
        <authorList>
            <person name="Istvanek J."/>
            <person name="Jaros M."/>
            <person name="Krenek A."/>
            <person name="Repkova J."/>
        </authorList>
    </citation>
    <scope>NUCLEOTIDE SEQUENCE [LARGE SCALE GENOMIC DNA]</scope>
    <source>
        <strain evidence="2">cv. Tatra</strain>
        <tissue evidence="1">Young leaves</tissue>
    </source>
</reference>
<dbReference type="AlphaFoldDB" id="A0A2K3P4E7"/>
<evidence type="ECO:0000313" key="1">
    <source>
        <dbReference type="EMBL" id="PNY10164.1"/>
    </source>
</evidence>
<comment type="caution">
    <text evidence="1">The sequence shown here is derived from an EMBL/GenBank/DDBJ whole genome shotgun (WGS) entry which is preliminary data.</text>
</comment>
<organism evidence="1 2">
    <name type="scientific">Trifolium pratense</name>
    <name type="common">Red clover</name>
    <dbReference type="NCBI Taxonomy" id="57577"/>
    <lineage>
        <taxon>Eukaryota</taxon>
        <taxon>Viridiplantae</taxon>
        <taxon>Streptophyta</taxon>
        <taxon>Embryophyta</taxon>
        <taxon>Tracheophyta</taxon>
        <taxon>Spermatophyta</taxon>
        <taxon>Magnoliopsida</taxon>
        <taxon>eudicotyledons</taxon>
        <taxon>Gunneridae</taxon>
        <taxon>Pentapetalae</taxon>
        <taxon>rosids</taxon>
        <taxon>fabids</taxon>
        <taxon>Fabales</taxon>
        <taxon>Fabaceae</taxon>
        <taxon>Papilionoideae</taxon>
        <taxon>50 kb inversion clade</taxon>
        <taxon>NPAAA clade</taxon>
        <taxon>Hologalegina</taxon>
        <taxon>IRL clade</taxon>
        <taxon>Trifolieae</taxon>
        <taxon>Trifolium</taxon>
    </lineage>
</organism>